<gene>
    <name evidence="2" type="ORF">N657DRAFT_638762</name>
</gene>
<feature type="compositionally biased region" description="Basic and acidic residues" evidence="1">
    <location>
        <begin position="1"/>
        <end position="22"/>
    </location>
</feature>
<dbReference type="GeneID" id="87828422"/>
<evidence type="ECO:0000256" key="1">
    <source>
        <dbReference type="SAM" id="MobiDB-lite"/>
    </source>
</evidence>
<evidence type="ECO:0000313" key="2">
    <source>
        <dbReference type="EMBL" id="KAK4128309.1"/>
    </source>
</evidence>
<accession>A0AAN6U8Y2</accession>
<dbReference type="RefSeq" id="XP_062652080.1">
    <property type="nucleotide sequence ID" value="XM_062791653.1"/>
</dbReference>
<feature type="region of interest" description="Disordered" evidence="1">
    <location>
        <begin position="1"/>
        <end position="45"/>
    </location>
</feature>
<dbReference type="Proteomes" id="UP001302602">
    <property type="component" value="Unassembled WGS sequence"/>
</dbReference>
<evidence type="ECO:0000313" key="3">
    <source>
        <dbReference type="Proteomes" id="UP001302602"/>
    </source>
</evidence>
<dbReference type="EMBL" id="MU853223">
    <property type="protein sequence ID" value="KAK4128309.1"/>
    <property type="molecule type" value="Genomic_DNA"/>
</dbReference>
<keyword evidence="3" id="KW-1185">Reference proteome</keyword>
<protein>
    <submittedName>
        <fullName evidence="2">Uncharacterized protein</fullName>
    </submittedName>
</protein>
<organism evidence="2 3">
    <name type="scientific">Parathielavia appendiculata</name>
    <dbReference type="NCBI Taxonomy" id="2587402"/>
    <lineage>
        <taxon>Eukaryota</taxon>
        <taxon>Fungi</taxon>
        <taxon>Dikarya</taxon>
        <taxon>Ascomycota</taxon>
        <taxon>Pezizomycotina</taxon>
        <taxon>Sordariomycetes</taxon>
        <taxon>Sordariomycetidae</taxon>
        <taxon>Sordariales</taxon>
        <taxon>Chaetomiaceae</taxon>
        <taxon>Parathielavia</taxon>
    </lineage>
</organism>
<reference evidence="2" key="1">
    <citation type="journal article" date="2023" name="Mol. Phylogenet. Evol.">
        <title>Genome-scale phylogeny and comparative genomics of the fungal order Sordariales.</title>
        <authorList>
            <person name="Hensen N."/>
            <person name="Bonometti L."/>
            <person name="Westerberg I."/>
            <person name="Brannstrom I.O."/>
            <person name="Guillou S."/>
            <person name="Cros-Aarteil S."/>
            <person name="Calhoun S."/>
            <person name="Haridas S."/>
            <person name="Kuo A."/>
            <person name="Mondo S."/>
            <person name="Pangilinan J."/>
            <person name="Riley R."/>
            <person name="LaButti K."/>
            <person name="Andreopoulos B."/>
            <person name="Lipzen A."/>
            <person name="Chen C."/>
            <person name="Yan M."/>
            <person name="Daum C."/>
            <person name="Ng V."/>
            <person name="Clum A."/>
            <person name="Steindorff A."/>
            <person name="Ohm R.A."/>
            <person name="Martin F."/>
            <person name="Silar P."/>
            <person name="Natvig D.O."/>
            <person name="Lalanne C."/>
            <person name="Gautier V."/>
            <person name="Ament-Velasquez S.L."/>
            <person name="Kruys A."/>
            <person name="Hutchinson M.I."/>
            <person name="Powell A.J."/>
            <person name="Barry K."/>
            <person name="Miller A.N."/>
            <person name="Grigoriev I.V."/>
            <person name="Debuchy R."/>
            <person name="Gladieux P."/>
            <person name="Hiltunen Thoren M."/>
            <person name="Johannesson H."/>
        </authorList>
    </citation>
    <scope>NUCLEOTIDE SEQUENCE</scope>
    <source>
        <strain evidence="2">CBS 731.68</strain>
    </source>
</reference>
<reference evidence="2" key="2">
    <citation type="submission" date="2023-05" db="EMBL/GenBank/DDBJ databases">
        <authorList>
            <consortium name="Lawrence Berkeley National Laboratory"/>
            <person name="Steindorff A."/>
            <person name="Hensen N."/>
            <person name="Bonometti L."/>
            <person name="Westerberg I."/>
            <person name="Brannstrom I.O."/>
            <person name="Guillou S."/>
            <person name="Cros-Aarteil S."/>
            <person name="Calhoun S."/>
            <person name="Haridas S."/>
            <person name="Kuo A."/>
            <person name="Mondo S."/>
            <person name="Pangilinan J."/>
            <person name="Riley R."/>
            <person name="Labutti K."/>
            <person name="Andreopoulos B."/>
            <person name="Lipzen A."/>
            <person name="Chen C."/>
            <person name="Yanf M."/>
            <person name="Daum C."/>
            <person name="Ng V."/>
            <person name="Clum A."/>
            <person name="Ohm R."/>
            <person name="Martin F."/>
            <person name="Silar P."/>
            <person name="Natvig D."/>
            <person name="Lalanne C."/>
            <person name="Gautier V."/>
            <person name="Ament-Velasquez S.L."/>
            <person name="Kruys A."/>
            <person name="Hutchinson M.I."/>
            <person name="Powell A.J."/>
            <person name="Barry K."/>
            <person name="Miller A.N."/>
            <person name="Grigoriev I.V."/>
            <person name="Debuchy R."/>
            <person name="Gladieux P."/>
            <person name="Thoren M.H."/>
            <person name="Johannesson H."/>
        </authorList>
    </citation>
    <scope>NUCLEOTIDE SEQUENCE</scope>
    <source>
        <strain evidence="2">CBS 731.68</strain>
    </source>
</reference>
<sequence>MEGKAAGHEAEGKGKGKGKDAEPNPEPTPAHGAAGTPASGTSLPRMAQSAASFLLSGPPGAALIGVSEKGESSGAVEALARAGESSVRLRPNVASGETMRMGQTQEHIAREEASFAAFLDSGCAPSLSESHSFETLWQSLGPRPHAVSSITNAKEPASHSVAEQEAKDGADVVVLLSSDADLNQVFEHVTDHPSQDELAGLRKALFGGETDEGTSIVWDSVLNFIPGYLRAQTAPENRQRNDLSMHLGVSDVGDAWKPWIDQWNRVLTSYQDEVWGDLSALVDEALTEIKRIEATEPGQRPPEPNALLRLQAILGHLRGA</sequence>
<dbReference type="AlphaFoldDB" id="A0AAN6U8Y2"/>
<proteinExistence type="predicted"/>
<name>A0AAN6U8Y2_9PEZI</name>
<feature type="compositionally biased region" description="Low complexity" evidence="1">
    <location>
        <begin position="29"/>
        <end position="42"/>
    </location>
</feature>
<comment type="caution">
    <text evidence="2">The sequence shown here is derived from an EMBL/GenBank/DDBJ whole genome shotgun (WGS) entry which is preliminary data.</text>
</comment>